<evidence type="ECO:0000313" key="1">
    <source>
        <dbReference type="EMBL" id="PWA74686.1"/>
    </source>
</evidence>
<dbReference type="OrthoDB" id="1654852at2759"/>
<keyword evidence="2" id="KW-1185">Reference proteome</keyword>
<sequence>MKDMGKLPISHANAEQKKSYLGQERRKKIDYLQKFLSFCSSSKVQVETLLIESDTEAKAILDLIPILNIKKLVLGATKSSLRKLKSKSKKGSGRTIDQIVFNAPKFCKVKVIFEGKEVLLQDKLNSELPSSSLAASSSKEPKFFQTEQALGDLMVYHNLSS</sequence>
<gene>
    <name evidence="1" type="ORF">CTI12_AA249980</name>
</gene>
<dbReference type="STRING" id="35608.A0A2U1NMH0"/>
<organism evidence="1 2">
    <name type="scientific">Artemisia annua</name>
    <name type="common">Sweet wormwood</name>
    <dbReference type="NCBI Taxonomy" id="35608"/>
    <lineage>
        <taxon>Eukaryota</taxon>
        <taxon>Viridiplantae</taxon>
        <taxon>Streptophyta</taxon>
        <taxon>Embryophyta</taxon>
        <taxon>Tracheophyta</taxon>
        <taxon>Spermatophyta</taxon>
        <taxon>Magnoliopsida</taxon>
        <taxon>eudicotyledons</taxon>
        <taxon>Gunneridae</taxon>
        <taxon>Pentapetalae</taxon>
        <taxon>asterids</taxon>
        <taxon>campanulids</taxon>
        <taxon>Asterales</taxon>
        <taxon>Asteraceae</taxon>
        <taxon>Asteroideae</taxon>
        <taxon>Anthemideae</taxon>
        <taxon>Artemisiinae</taxon>
        <taxon>Artemisia</taxon>
    </lineage>
</organism>
<comment type="caution">
    <text evidence="1">The sequence shown here is derived from an EMBL/GenBank/DDBJ whole genome shotgun (WGS) entry which is preliminary data.</text>
</comment>
<evidence type="ECO:0000313" key="2">
    <source>
        <dbReference type="Proteomes" id="UP000245207"/>
    </source>
</evidence>
<dbReference type="AlphaFoldDB" id="A0A2U1NMH0"/>
<protein>
    <submittedName>
        <fullName evidence="1">Rossmann-like alpha/beta/alpha sandwich fold protein</fullName>
    </submittedName>
</protein>
<name>A0A2U1NMH0_ARTAN</name>
<dbReference type="Proteomes" id="UP000245207">
    <property type="component" value="Unassembled WGS sequence"/>
</dbReference>
<accession>A0A2U1NMH0</accession>
<dbReference type="EMBL" id="PKPP01002527">
    <property type="protein sequence ID" value="PWA74686.1"/>
    <property type="molecule type" value="Genomic_DNA"/>
</dbReference>
<reference evidence="1 2" key="1">
    <citation type="journal article" date="2018" name="Mol. Plant">
        <title>The genome of Artemisia annua provides insight into the evolution of Asteraceae family and artemisinin biosynthesis.</title>
        <authorList>
            <person name="Shen Q."/>
            <person name="Zhang L."/>
            <person name="Liao Z."/>
            <person name="Wang S."/>
            <person name="Yan T."/>
            <person name="Shi P."/>
            <person name="Liu M."/>
            <person name="Fu X."/>
            <person name="Pan Q."/>
            <person name="Wang Y."/>
            <person name="Lv Z."/>
            <person name="Lu X."/>
            <person name="Zhang F."/>
            <person name="Jiang W."/>
            <person name="Ma Y."/>
            <person name="Chen M."/>
            <person name="Hao X."/>
            <person name="Li L."/>
            <person name="Tang Y."/>
            <person name="Lv G."/>
            <person name="Zhou Y."/>
            <person name="Sun X."/>
            <person name="Brodelius P.E."/>
            <person name="Rose J.K.C."/>
            <person name="Tang K."/>
        </authorList>
    </citation>
    <scope>NUCLEOTIDE SEQUENCE [LARGE SCALE GENOMIC DNA]</scope>
    <source>
        <strain evidence="2">cv. Huhao1</strain>
        <tissue evidence="1">Leaf</tissue>
    </source>
</reference>
<dbReference type="PANTHER" id="PTHR47382:SF3">
    <property type="entry name" value="ADENINE NUCLEOTIDE ALPHA HYDROLASES-LIKE SUPERFAMILY PROTEIN"/>
    <property type="match status" value="1"/>
</dbReference>
<proteinExistence type="predicted"/>
<dbReference type="PANTHER" id="PTHR47382">
    <property type="entry name" value="U-BOX DOMAIN-CONTAINING PROTEIN 52-LIKE"/>
    <property type="match status" value="1"/>
</dbReference>